<protein>
    <submittedName>
        <fullName evidence="2">Membrane protein</fullName>
    </submittedName>
</protein>
<keyword evidence="1" id="KW-0472">Membrane</keyword>
<evidence type="ECO:0000313" key="3">
    <source>
        <dbReference type="Proteomes" id="UP000197679"/>
    </source>
</evidence>
<dbReference type="EMBL" id="CP019964">
    <property type="protein sequence ID" value="ASI13494.1"/>
    <property type="molecule type" value="Genomic_DNA"/>
</dbReference>
<evidence type="ECO:0000313" key="2">
    <source>
        <dbReference type="EMBL" id="ASI13494.1"/>
    </source>
</evidence>
<dbReference type="KEGG" id="marh:Mia14_0157"/>
<organism evidence="2 3">
    <name type="scientific">Candidatus Mancarchaeum acidiphilum</name>
    <dbReference type="NCBI Taxonomy" id="1920749"/>
    <lineage>
        <taxon>Archaea</taxon>
        <taxon>Candidatus Micrarchaeota</taxon>
        <taxon>Candidatus Mancarchaeum</taxon>
    </lineage>
</organism>
<dbReference type="GeneID" id="33313716"/>
<reference evidence="2 3" key="1">
    <citation type="journal article" date="2017" name="Nat. Commun.">
        <title>'ARMAN' archaea depend on association with euryarchaeal host in culture and in situ.</title>
        <authorList>
            <person name="Golyshina O."/>
            <person name="Toshchakov S."/>
            <person name="Makarova K."/>
            <person name="Gavrilov S."/>
            <person name="Korzhenkov A."/>
            <person name="La Cono V."/>
            <person name="Arcadi E."/>
            <person name="Nechitaylo T."/>
            <person name="Ferrer M."/>
            <person name="Kublanov I."/>
            <person name="Wolf Y."/>
            <person name="Yakimov M."/>
            <person name="Golyshin P."/>
            <person name="Slesarev A."/>
            <person name="Kozyavkin S."/>
        </authorList>
    </citation>
    <scope>NUCLEOTIDE SEQUENCE [LARGE SCALE GENOMIC DNA]</scope>
    <source>
        <strain evidence="2 3">Mia14</strain>
    </source>
</reference>
<dbReference type="OrthoDB" id="381840at2157"/>
<keyword evidence="1" id="KW-1133">Transmembrane helix</keyword>
<evidence type="ECO:0000256" key="1">
    <source>
        <dbReference type="SAM" id="Phobius"/>
    </source>
</evidence>
<dbReference type="AlphaFoldDB" id="A0A218NM03"/>
<feature type="transmembrane region" description="Helical" evidence="1">
    <location>
        <begin position="234"/>
        <end position="254"/>
    </location>
</feature>
<gene>
    <name evidence="2" type="ORF">Mia14_0157</name>
</gene>
<sequence length="258" mass="28809">MYKHLTIFIAAVIFALLLAGNANAGYSVVHLNTTVILNTSNTAQVNEVLTVYVSNYSVKQYETDRDALNLSLSTWQGLIGPELTQHILNSHSGVYGFKFLPGPLVPTDYGGGYANLYMTYYVKGVQLSDRVAPRVIRYTFNDSVFNFGHSLSGEYLYPNTTLTIIPPSGAKIVSIYPLPDSPSTGFSDNYKNVTEFSWYDQEPLSKFTFQYDLDTSLGFEINEFLYNTYNSKSLPIYLAIVIIVVVVLGVLLALRKLR</sequence>
<accession>A0A218NM03</accession>
<name>A0A218NM03_9ARCH</name>
<dbReference type="Proteomes" id="UP000197679">
    <property type="component" value="Chromosome"/>
</dbReference>
<dbReference type="RefSeq" id="WP_088819661.1">
    <property type="nucleotide sequence ID" value="NZ_CP019964.1"/>
</dbReference>
<keyword evidence="1" id="KW-0812">Transmembrane</keyword>
<keyword evidence="3" id="KW-1185">Reference proteome</keyword>
<proteinExistence type="predicted"/>